<gene>
    <name evidence="1" type="ORF">D7322_27880</name>
</gene>
<evidence type="ECO:0000313" key="1">
    <source>
        <dbReference type="EMBL" id="RKO68312.1"/>
    </source>
</evidence>
<accession>A0A420VPR0</accession>
<evidence type="ECO:0000313" key="2">
    <source>
        <dbReference type="Proteomes" id="UP000282423"/>
    </source>
</evidence>
<reference evidence="1 2" key="1">
    <citation type="submission" date="2018-10" db="EMBL/GenBank/DDBJ databases">
        <title>Sphingobacterium sp. M05W1-28.</title>
        <authorList>
            <person name="Cai H."/>
        </authorList>
    </citation>
    <scope>NUCLEOTIDE SEQUENCE [LARGE SCALE GENOMIC DNA]</scope>
    <source>
        <strain evidence="1 2">M05W1-28</strain>
    </source>
</reference>
<dbReference type="EMBL" id="RBWS01000037">
    <property type="protein sequence ID" value="RKO68312.1"/>
    <property type="molecule type" value="Genomic_DNA"/>
</dbReference>
<organism evidence="1 2">
    <name type="scientific">Sphingobacterium puteale</name>
    <dbReference type="NCBI Taxonomy" id="2420510"/>
    <lineage>
        <taxon>Bacteria</taxon>
        <taxon>Pseudomonadati</taxon>
        <taxon>Bacteroidota</taxon>
        <taxon>Sphingobacteriia</taxon>
        <taxon>Sphingobacteriales</taxon>
        <taxon>Sphingobacteriaceae</taxon>
        <taxon>Sphingobacterium</taxon>
    </lineage>
</organism>
<name>A0A420VPR0_9SPHI</name>
<dbReference type="Proteomes" id="UP000282423">
    <property type="component" value="Unassembled WGS sequence"/>
</dbReference>
<keyword evidence="2" id="KW-1185">Reference proteome</keyword>
<dbReference type="Pfam" id="PF12244">
    <property type="entry name" value="DUF3606"/>
    <property type="match status" value="1"/>
</dbReference>
<comment type="caution">
    <text evidence="1">The sequence shown here is derived from an EMBL/GenBank/DDBJ whole genome shotgun (WGS) entry which is preliminary data.</text>
</comment>
<proteinExistence type="predicted"/>
<dbReference type="AlphaFoldDB" id="A0A420VPR0"/>
<dbReference type="RefSeq" id="WP_121127452.1">
    <property type="nucleotide sequence ID" value="NZ_CP158959.1"/>
</dbReference>
<sequence>MYIAKELGVSLQEVEAAIEKIGNSRKKSLNI</sequence>
<dbReference type="InterPro" id="IPR022037">
    <property type="entry name" value="DUF3606"/>
</dbReference>
<protein>
    <submittedName>
        <fullName evidence="1">DUF3606 domain-containing protein</fullName>
    </submittedName>
</protein>